<protein>
    <submittedName>
        <fullName evidence="2">Uncharacterized protein</fullName>
    </submittedName>
</protein>
<reference evidence="2 3" key="1">
    <citation type="submission" date="2016-11" db="EMBL/GenBank/DDBJ databases">
        <authorList>
            <person name="Jaros S."/>
            <person name="Januszkiewicz K."/>
            <person name="Wedrychowicz H."/>
        </authorList>
    </citation>
    <scope>NUCLEOTIDE SEQUENCE [LARGE SCALE GENOMIC DNA]</scope>
    <source>
        <strain evidence="2 3">CGMCC 4.2025</strain>
    </source>
</reference>
<accession>A0A1M7Q8G1</accession>
<evidence type="ECO:0000313" key="2">
    <source>
        <dbReference type="EMBL" id="SHN26884.1"/>
    </source>
</evidence>
<proteinExistence type="predicted"/>
<sequence length="146" mass="15584">MSARMRLAAGLASAAIMGAVFGLAPNAEAVPVSPAQSSVSAPSTVTPQINKVTCGSRTDWFRLWTPYHGYPACYANNGTVYYGNRPPDTTWTTYGYCSGNNRGSITYAVPGYAGWVTEKFGSGECDDFTQTWGEAVEVQGFTITGR</sequence>
<evidence type="ECO:0000256" key="1">
    <source>
        <dbReference type="SAM" id="SignalP"/>
    </source>
</evidence>
<feature type="signal peptide" evidence="1">
    <location>
        <begin position="1"/>
        <end position="29"/>
    </location>
</feature>
<dbReference type="Gene3D" id="2.60.20.30">
    <property type="match status" value="1"/>
</dbReference>
<organism evidence="2 3">
    <name type="scientific">Actinacidiphila paucisporea</name>
    <dbReference type="NCBI Taxonomy" id="310782"/>
    <lineage>
        <taxon>Bacteria</taxon>
        <taxon>Bacillati</taxon>
        <taxon>Actinomycetota</taxon>
        <taxon>Actinomycetes</taxon>
        <taxon>Kitasatosporales</taxon>
        <taxon>Streptomycetaceae</taxon>
        <taxon>Actinacidiphila</taxon>
    </lineage>
</organism>
<keyword evidence="1" id="KW-0732">Signal</keyword>
<feature type="chain" id="PRO_5013042774" evidence="1">
    <location>
        <begin position="30"/>
        <end position="146"/>
    </location>
</feature>
<evidence type="ECO:0000313" key="3">
    <source>
        <dbReference type="Proteomes" id="UP000184111"/>
    </source>
</evidence>
<dbReference type="RefSeq" id="WP_143172622.1">
    <property type="nucleotide sequence ID" value="NZ_FRBI01000030.1"/>
</dbReference>
<name>A0A1M7Q8G1_9ACTN</name>
<dbReference type="Proteomes" id="UP000184111">
    <property type="component" value="Unassembled WGS sequence"/>
</dbReference>
<gene>
    <name evidence="2" type="ORF">SAMN05216499_13065</name>
</gene>
<dbReference type="InterPro" id="IPR015791">
    <property type="entry name" value="Antimic/Inh_G_crystallin-like"/>
</dbReference>
<keyword evidence="3" id="KW-1185">Reference proteome</keyword>
<dbReference type="EMBL" id="FRBI01000030">
    <property type="protein sequence ID" value="SHN26884.1"/>
    <property type="molecule type" value="Genomic_DNA"/>
</dbReference>
<dbReference type="OrthoDB" id="9944016at2"/>
<dbReference type="AlphaFoldDB" id="A0A1M7Q8G1"/>